<sequence length="895" mass="96977">MPGDTLRAPICAAPAPAPRLNVSCPEVFPDFAGVLEELRSQRAARERQASAAEELSETVRGGVPWYVEVATAIAGSLALYANVVIGCACSFVVFCIDGCRRCRQAWAPASVFGRVPRRATGVSTGKDPPANHWFWWILTADGDAHPQDLSAPRDLQALRLLDAEGEVTGTMYGRGPAAVSRHAFRAGRGEGSLDVPLFLRAKGAADDEERKEAGGGDLLAARSPPAAASGKLWRISYSSDQAFARGAEFQPGIDGHHFTLVKKGDADTMAVSTSGGVVQCHSISAEAMDEDADARSLPVTWRNNARRRRSVEAVDLMQHHDYGDSPLDGEPPMLWHLEEIARSGEGGPVQRHYNWAYQLNAGGGDRSVHEHFCIMKVLELAAEVDQLNTPTLVSLEALGGRAMLIEQTHLNSPGSPDYTGADDFMGWGPGRGKALVAPTLVKHVAEKARDKASAHAELRKHNEDLVFSLALLPKGVAFRGSYLHRMCLRGLLQARISFVVFGNAPMFGNIWALNLFAGSSATDAKFSPLGQRATVGHLCDTINFLRPPSEVVSDEEAMRALLGSRAPCAGDDGLTVVPYDRALVSIPGEGRVDAPLTEVPPPDAAKMMVDVDTHLLKDDDQRGAEVERGLEHIVSYMDPRLRFSRRSYLNFIGDLFRGLFICVRAATGADITGGELKSITNGDPAFGYLWSADAVAHATRVMPMGWARSFFFSQILHAHQVSQIRDWAPGAVMQDHVPPPPFRAGSELALPYCDNFVAAASSKAQADALREDCKRRLTSLGLEVHEEEAARRWAESLLERLLGHATFQFLGRRPLLSIFRSCYTFELRAAAAMLPFARANARRPWASEVEVSDASPAGCGILSASLPEGVVSEIGKTDERWRRAFQYEQPGGGGP</sequence>
<keyword evidence="2" id="KW-1185">Reference proteome</keyword>
<organism evidence="1 2">
    <name type="scientific">Prorocentrum cordatum</name>
    <dbReference type="NCBI Taxonomy" id="2364126"/>
    <lineage>
        <taxon>Eukaryota</taxon>
        <taxon>Sar</taxon>
        <taxon>Alveolata</taxon>
        <taxon>Dinophyceae</taxon>
        <taxon>Prorocentrales</taxon>
        <taxon>Prorocentraceae</taxon>
        <taxon>Prorocentrum</taxon>
    </lineage>
</organism>
<protein>
    <submittedName>
        <fullName evidence="1">Uncharacterized protein</fullName>
    </submittedName>
</protein>
<gene>
    <name evidence="1" type="ORF">PCOR1329_LOCUS53202</name>
</gene>
<evidence type="ECO:0000313" key="2">
    <source>
        <dbReference type="Proteomes" id="UP001189429"/>
    </source>
</evidence>
<accession>A0ABN9UZN0</accession>
<reference evidence="1" key="1">
    <citation type="submission" date="2023-10" db="EMBL/GenBank/DDBJ databases">
        <authorList>
            <person name="Chen Y."/>
            <person name="Shah S."/>
            <person name="Dougan E. K."/>
            <person name="Thang M."/>
            <person name="Chan C."/>
        </authorList>
    </citation>
    <scope>NUCLEOTIDE SEQUENCE [LARGE SCALE GENOMIC DNA]</scope>
</reference>
<dbReference type="Proteomes" id="UP001189429">
    <property type="component" value="Unassembled WGS sequence"/>
</dbReference>
<dbReference type="EMBL" id="CAUYUJ010016483">
    <property type="protein sequence ID" value="CAK0865761.1"/>
    <property type="molecule type" value="Genomic_DNA"/>
</dbReference>
<evidence type="ECO:0000313" key="1">
    <source>
        <dbReference type="EMBL" id="CAK0865761.1"/>
    </source>
</evidence>
<proteinExistence type="predicted"/>
<name>A0ABN9UZN0_9DINO</name>
<comment type="caution">
    <text evidence="1">The sequence shown here is derived from an EMBL/GenBank/DDBJ whole genome shotgun (WGS) entry which is preliminary data.</text>
</comment>